<evidence type="ECO:0000313" key="1">
    <source>
        <dbReference type="EMBL" id="TDP74065.1"/>
    </source>
</evidence>
<reference evidence="1 2" key="1">
    <citation type="submission" date="2019-03" db="EMBL/GenBank/DDBJ databases">
        <title>Genomic Encyclopedia of Type Strains, Phase IV (KMG-IV): sequencing the most valuable type-strain genomes for metagenomic binning, comparative biology and taxonomic classification.</title>
        <authorList>
            <person name="Goeker M."/>
        </authorList>
    </citation>
    <scope>NUCLEOTIDE SEQUENCE [LARGE SCALE GENOMIC DNA]</scope>
    <source>
        <strain evidence="1 2">DSM 16998</strain>
    </source>
</reference>
<dbReference type="OrthoDB" id="10001835at2"/>
<evidence type="ECO:0000313" key="2">
    <source>
        <dbReference type="Proteomes" id="UP000295361"/>
    </source>
</evidence>
<organism evidence="1 2">
    <name type="scientific">Roseateles toxinivorans</name>
    <dbReference type="NCBI Taxonomy" id="270368"/>
    <lineage>
        <taxon>Bacteria</taxon>
        <taxon>Pseudomonadati</taxon>
        <taxon>Pseudomonadota</taxon>
        <taxon>Betaproteobacteria</taxon>
        <taxon>Burkholderiales</taxon>
        <taxon>Sphaerotilaceae</taxon>
        <taxon>Roseateles</taxon>
    </lineage>
</organism>
<dbReference type="EMBL" id="SNXS01000001">
    <property type="protein sequence ID" value="TDP74065.1"/>
    <property type="molecule type" value="Genomic_DNA"/>
</dbReference>
<dbReference type="InParanoid" id="A0A4R6QUA4"/>
<keyword evidence="2" id="KW-1185">Reference proteome</keyword>
<accession>A0A4R6QUA4</accession>
<comment type="caution">
    <text evidence="1">The sequence shown here is derived from an EMBL/GenBank/DDBJ whole genome shotgun (WGS) entry which is preliminary data.</text>
</comment>
<dbReference type="Proteomes" id="UP000295361">
    <property type="component" value="Unassembled WGS sequence"/>
</dbReference>
<proteinExistence type="predicted"/>
<dbReference type="AlphaFoldDB" id="A0A4R6QUA4"/>
<gene>
    <name evidence="1" type="ORF">DES47_101112</name>
</gene>
<protein>
    <submittedName>
        <fullName evidence="1">Uncharacterized protein</fullName>
    </submittedName>
</protein>
<dbReference type="RefSeq" id="WP_133698727.1">
    <property type="nucleotide sequence ID" value="NZ_SNXS01000001.1"/>
</dbReference>
<name>A0A4R6QUA4_9BURK</name>
<sequence length="182" mass="19774">MGDLNPDQWFKAVTADDLRLYGVDIGDGETAPQAVERLADEMGVDLPAVGRCLALLRSGRCMLSGGSPMAMLSYSPRRGVYRAAYDGDCAADLSSLSITSAGVWLSLLSGEIGSLPDAEDHWLIARFTNGGVVASNRYVSDLATDYARQVDVPQIRFLPSEHGSYERLLGRAFWRCATHCLR</sequence>